<feature type="transmembrane region" description="Helical" evidence="1">
    <location>
        <begin position="71"/>
        <end position="93"/>
    </location>
</feature>
<feature type="transmembrane region" description="Helical" evidence="1">
    <location>
        <begin position="197"/>
        <end position="218"/>
    </location>
</feature>
<feature type="transmembrane region" description="Helical" evidence="1">
    <location>
        <begin position="173"/>
        <end position="190"/>
    </location>
</feature>
<evidence type="ECO:0000313" key="4">
    <source>
        <dbReference type="Proteomes" id="UP000250831"/>
    </source>
</evidence>
<comment type="caution">
    <text evidence="3">The sequence shown here is derived from an EMBL/GenBank/DDBJ whole genome shotgun (WGS) entry which is preliminary data.</text>
</comment>
<dbReference type="PANTHER" id="PTHR39430:SF1">
    <property type="entry name" value="PROTEASE"/>
    <property type="match status" value="1"/>
</dbReference>
<accession>A0A363NUU1</accession>
<dbReference type="GO" id="GO:0080120">
    <property type="term" value="P:CAAX-box protein maturation"/>
    <property type="evidence" value="ECO:0007669"/>
    <property type="project" value="UniProtKB-ARBA"/>
</dbReference>
<feature type="domain" description="CAAX prenyl protease 2/Lysostaphin resistance protein A-like" evidence="2">
    <location>
        <begin position="116"/>
        <end position="209"/>
    </location>
</feature>
<dbReference type="InterPro" id="IPR003675">
    <property type="entry name" value="Rce1/LyrA-like_dom"/>
</dbReference>
<keyword evidence="1" id="KW-0812">Transmembrane</keyword>
<proteinExistence type="predicted"/>
<name>A0A363NUU1_9SPHI</name>
<protein>
    <recommendedName>
        <fullName evidence="2">CAAX prenyl protease 2/Lysostaphin resistance protein A-like domain-containing protein</fullName>
    </recommendedName>
</protein>
<dbReference type="OrthoDB" id="9779573at2"/>
<keyword evidence="1" id="KW-1133">Transmembrane helix</keyword>
<dbReference type="AlphaFoldDB" id="A0A363NUU1"/>
<dbReference type="PANTHER" id="PTHR39430">
    <property type="entry name" value="MEMBRANE-ASSOCIATED PROTEASE-RELATED"/>
    <property type="match status" value="1"/>
</dbReference>
<keyword evidence="1" id="KW-0472">Membrane</keyword>
<evidence type="ECO:0000259" key="2">
    <source>
        <dbReference type="Pfam" id="PF02517"/>
    </source>
</evidence>
<keyword evidence="4" id="KW-1185">Reference proteome</keyword>
<evidence type="ECO:0000313" key="3">
    <source>
        <dbReference type="EMBL" id="PUV24549.1"/>
    </source>
</evidence>
<organism evidence="3 4">
    <name type="scientific">Sphingobacterium athyrii</name>
    <dbReference type="NCBI Taxonomy" id="2152717"/>
    <lineage>
        <taxon>Bacteria</taxon>
        <taxon>Pseudomonadati</taxon>
        <taxon>Bacteroidota</taxon>
        <taxon>Sphingobacteriia</taxon>
        <taxon>Sphingobacteriales</taxon>
        <taxon>Sphingobacteriaceae</taxon>
        <taxon>Sphingobacterium</taxon>
    </lineage>
</organism>
<dbReference type="GO" id="GO:0004175">
    <property type="term" value="F:endopeptidase activity"/>
    <property type="evidence" value="ECO:0007669"/>
    <property type="project" value="UniProtKB-ARBA"/>
</dbReference>
<dbReference type="Proteomes" id="UP000250831">
    <property type="component" value="Unassembled WGS sequence"/>
</dbReference>
<dbReference type="Pfam" id="PF02517">
    <property type="entry name" value="Rce1-like"/>
    <property type="match status" value="1"/>
</dbReference>
<feature type="transmembrane region" description="Helical" evidence="1">
    <location>
        <begin position="20"/>
        <end position="50"/>
    </location>
</feature>
<evidence type="ECO:0000256" key="1">
    <source>
        <dbReference type="SAM" id="Phobius"/>
    </source>
</evidence>
<gene>
    <name evidence="3" type="ORF">DCO56_14505</name>
</gene>
<reference evidence="3 4" key="1">
    <citation type="submission" date="2018-04" db="EMBL/GenBank/DDBJ databases">
        <title>Sphingobacterium sp. M46 Genome.</title>
        <authorList>
            <person name="Cheng J."/>
            <person name="Li Y."/>
        </authorList>
    </citation>
    <scope>NUCLEOTIDE SEQUENCE [LARGE SCALE GENOMIC DNA]</scope>
    <source>
        <strain evidence="3 4">M46</strain>
    </source>
</reference>
<feature type="transmembrane region" description="Helical" evidence="1">
    <location>
        <begin position="116"/>
        <end position="135"/>
    </location>
</feature>
<feature type="transmembrane region" description="Helical" evidence="1">
    <location>
        <begin position="147"/>
        <end position="167"/>
    </location>
</feature>
<dbReference type="EMBL" id="QCXX01000003">
    <property type="protein sequence ID" value="PUV24549.1"/>
    <property type="molecule type" value="Genomic_DNA"/>
</dbReference>
<sequence length="224" mass="25725">MISMDKMKNNALNKLTDAGGIVFLVLFPHLVPLPLYSYSIVCLLMIWFLLRKKGRTFRDLGLAKRSFTRKAILIGIISAVVWVGFMQFVYIPLIKNLFVVPDYTEYNFIRGSMQRLIMYISMAWLVGGFYEEIVFRGFIQSIFEKTFFKNSSIALSITATSLLFGLYHWQQDIYGIIAATLGGFFWGFLFKNFDNNLWIVILSHAVFDSITLVLIYTGTLGNLL</sequence>